<name>L0H1R6_9GAMM</name>
<dbReference type="GO" id="GO:0120147">
    <property type="term" value="F:formylglycine-generating oxidase activity"/>
    <property type="evidence" value="ECO:0007669"/>
    <property type="project" value="TreeGrafter"/>
</dbReference>
<dbReference type="PANTHER" id="PTHR23150:SF19">
    <property type="entry name" value="FORMYLGLYCINE-GENERATING ENZYME"/>
    <property type="match status" value="1"/>
</dbReference>
<dbReference type="eggNOG" id="COG1262">
    <property type="taxonomic scope" value="Bacteria"/>
</dbReference>
<dbReference type="InterPro" id="IPR027417">
    <property type="entry name" value="P-loop_NTPase"/>
</dbReference>
<dbReference type="Pfam" id="PF20703">
    <property type="entry name" value="nSTAND1"/>
    <property type="match status" value="1"/>
</dbReference>
<dbReference type="KEGG" id="tmb:Thimo_2887"/>
<reference evidence="2 3" key="1">
    <citation type="submission" date="2011-09" db="EMBL/GenBank/DDBJ databases">
        <title>Complete sequence of chromosome of Thioflavicoccus mobilis 8321.</title>
        <authorList>
            <consortium name="US DOE Joint Genome Institute"/>
            <person name="Lucas S."/>
            <person name="Han J."/>
            <person name="Lapidus A."/>
            <person name="Cheng J.-F."/>
            <person name="Goodwin L."/>
            <person name="Pitluck S."/>
            <person name="Peters L."/>
            <person name="Ovchinnikova G."/>
            <person name="Lu M."/>
            <person name="Detter J.C."/>
            <person name="Han C."/>
            <person name="Tapia R."/>
            <person name="Land M."/>
            <person name="Hauser L."/>
            <person name="Kyrpides N."/>
            <person name="Ivanova N."/>
            <person name="Pagani I."/>
            <person name="Vogl K."/>
            <person name="Liu Z."/>
            <person name="Imhoff J."/>
            <person name="Thiel V."/>
            <person name="Frigaard N.-U."/>
            <person name="Bryant D."/>
            <person name="Woyke T."/>
        </authorList>
    </citation>
    <scope>NUCLEOTIDE SEQUENCE [LARGE SCALE GENOMIC DNA]</scope>
    <source>
        <strain evidence="2 3">8321</strain>
    </source>
</reference>
<dbReference type="Gene3D" id="3.90.1580.10">
    <property type="entry name" value="paralog of FGE (formylglycine-generating enzyme)"/>
    <property type="match status" value="1"/>
</dbReference>
<proteinExistence type="predicted"/>
<gene>
    <name evidence="2" type="ORF">Thimo_2887</name>
</gene>
<dbReference type="Gene3D" id="3.40.50.10140">
    <property type="entry name" value="Toll/interleukin-1 receptor homology (TIR) domain"/>
    <property type="match status" value="1"/>
</dbReference>
<feature type="domain" description="TIR" evidence="1">
    <location>
        <begin position="2"/>
        <end position="137"/>
    </location>
</feature>
<dbReference type="InterPro" id="IPR005532">
    <property type="entry name" value="SUMF_dom"/>
</dbReference>
<dbReference type="AlphaFoldDB" id="L0H1R6"/>
<protein>
    <recommendedName>
        <fullName evidence="1">TIR domain-containing protein</fullName>
    </recommendedName>
</protein>
<organism evidence="2 3">
    <name type="scientific">Thioflavicoccus mobilis 8321</name>
    <dbReference type="NCBI Taxonomy" id="765912"/>
    <lineage>
        <taxon>Bacteria</taxon>
        <taxon>Pseudomonadati</taxon>
        <taxon>Pseudomonadota</taxon>
        <taxon>Gammaproteobacteria</taxon>
        <taxon>Chromatiales</taxon>
        <taxon>Chromatiaceae</taxon>
        <taxon>Thioflavicoccus</taxon>
    </lineage>
</organism>
<dbReference type="InterPro" id="IPR049052">
    <property type="entry name" value="nSTAND1"/>
</dbReference>
<dbReference type="Gene3D" id="3.40.50.300">
    <property type="entry name" value="P-loop containing nucleotide triphosphate hydrolases"/>
    <property type="match status" value="1"/>
</dbReference>
<dbReference type="PROSITE" id="PS50104">
    <property type="entry name" value="TIR"/>
    <property type="match status" value="1"/>
</dbReference>
<dbReference type="InterPro" id="IPR016187">
    <property type="entry name" value="CTDL_fold"/>
</dbReference>
<dbReference type="InterPro" id="IPR051043">
    <property type="entry name" value="Sulfatase_Mod_Factor_Kinase"/>
</dbReference>
<dbReference type="InterPro" id="IPR035897">
    <property type="entry name" value="Toll_tir_struct_dom_sf"/>
</dbReference>
<sequence length="891" mass="98543">MPGYDLFLSYNRRDRAIVDPLAGALCERGLKVFKDDWFLRPGEPWPLALEKSLMASRAVAVAVGRNGLGPWQQREAAAALDLQARRPPDDGLPVIPVLLDQDSARQAGLAFLLQNTWVEHWDPRAADLIVGAVQGKAPAELYDTRDADPRTRVCPYRGLGVFREEDAGFYVGRESDLERLGDAIERHPVVAVVGASGSGKSSLVRAGLIPRLRRASGTRVYQVADMMPGRGPFLALARALLPLREPERVLSWSKGGIDDECERLSAKLDQNGAEHLTHVVGQILAEEPGTTQLLLLVDQWEELYTYRPSEAAALRRHGERVRRFIGMLLEAARLCPLQVVLTLRADYWGEVLNDEPLAAALCDPALVHLRALDRAALERVIRHPAERVGLQVPDALAEVLLDAAAGQPGDLPLLEFTLQQLWAERADHGGTLTLDAYRAMGGLEKAIVSRAETTLDRLAPAEREAVPGLFAALVQVGEARTDLRRRARLAELGEPARAAACQLANERLLVTGRDWTSGEEWVEVAHEALLRHWPKLEGWIDTRRGALLTVRQLQADTRTWLESGKRSGFLWSHERAREAAKALTQLGMEVSLSSEEAEFLGPIDPQAMLAELEQPQTDHQRRALIGARLDLLGDPRPGIGCTPGGTPDIAWYPVPGGEVTIEVERLIRGGTKPKVKAIAPFHIARYPVTVTQYRAFLQAEDGWRDPQWWANDLDRDPEGDSYDLGRYDNHPALYVSWFDAMAYCRWLSNRLGLLIRLPDEWEWQQAATGGDAAQIFPWGAEWNPKTEPCRANTFEARLGGVTAVGMYPAGASPGGVVDMAGTVWEWCLNKHDSPLATESRPDNFDRRVVRGGSWYVVQSYARSAARYRSNPSSRDSGLGFRVLCASPIPGH</sequence>
<dbReference type="SUPFAM" id="SSF52200">
    <property type="entry name" value="Toll/Interleukin receptor TIR domain"/>
    <property type="match status" value="1"/>
</dbReference>
<keyword evidence="3" id="KW-1185">Reference proteome</keyword>
<dbReference type="GO" id="GO:0007165">
    <property type="term" value="P:signal transduction"/>
    <property type="evidence" value="ECO:0007669"/>
    <property type="project" value="InterPro"/>
</dbReference>
<evidence type="ECO:0000259" key="1">
    <source>
        <dbReference type="PROSITE" id="PS50104"/>
    </source>
</evidence>
<dbReference type="InterPro" id="IPR042095">
    <property type="entry name" value="SUMF_sf"/>
</dbReference>
<dbReference type="PANTHER" id="PTHR23150">
    <property type="entry name" value="SULFATASE MODIFYING FACTOR 1, 2"/>
    <property type="match status" value="1"/>
</dbReference>
<dbReference type="InterPro" id="IPR000157">
    <property type="entry name" value="TIR_dom"/>
</dbReference>
<dbReference type="HOGENOM" id="CLU_014139_0_0_6"/>
<dbReference type="PATRIC" id="fig|765912.4.peg.2824"/>
<dbReference type="SUPFAM" id="SSF56436">
    <property type="entry name" value="C-type lectin-like"/>
    <property type="match status" value="1"/>
</dbReference>
<evidence type="ECO:0000313" key="3">
    <source>
        <dbReference type="Proteomes" id="UP000010816"/>
    </source>
</evidence>
<accession>L0H1R6</accession>
<evidence type="ECO:0000313" key="2">
    <source>
        <dbReference type="EMBL" id="AGA91585.1"/>
    </source>
</evidence>
<dbReference type="SUPFAM" id="SSF52540">
    <property type="entry name" value="P-loop containing nucleoside triphosphate hydrolases"/>
    <property type="match status" value="1"/>
</dbReference>
<dbReference type="Pfam" id="PF13676">
    <property type="entry name" value="TIR_2"/>
    <property type="match status" value="1"/>
</dbReference>
<dbReference type="STRING" id="765912.Thimo_2887"/>
<dbReference type="EMBL" id="CP003051">
    <property type="protein sequence ID" value="AGA91585.1"/>
    <property type="molecule type" value="Genomic_DNA"/>
</dbReference>
<dbReference type="Proteomes" id="UP000010816">
    <property type="component" value="Chromosome"/>
</dbReference>
<dbReference type="eggNOG" id="COG1132">
    <property type="taxonomic scope" value="Bacteria"/>
</dbReference>
<dbReference type="Pfam" id="PF03781">
    <property type="entry name" value="FGE-sulfatase"/>
    <property type="match status" value="1"/>
</dbReference>